<dbReference type="GO" id="GO:0008373">
    <property type="term" value="F:sialyltransferase activity"/>
    <property type="evidence" value="ECO:0007669"/>
    <property type="project" value="InterPro"/>
</dbReference>
<evidence type="ECO:0000256" key="7">
    <source>
        <dbReference type="ARBA" id="ARBA00023136"/>
    </source>
</evidence>
<keyword evidence="3" id="KW-0328">Glycosyltransferase</keyword>
<sequence>MNRIGFEIAKRRADETRLARLGLPETGLLARLENRRVALIGNARSLSEKALGEEIDAADLVIRLNAAPLPSAASHGSRTDWLAMSIPVPAPVIAARAPDLLLWMTPKRKRLPWRVARLPGFALLPAARAAALRERLGARPTTGMLAIDLLARSELASARLYGFDFFASKSLSGGRGAADVPHDFDAERDRVAALMAADPRFSIA</sequence>
<dbReference type="Gene3D" id="3.90.1480.20">
    <property type="entry name" value="Glycosyl transferase family 29"/>
    <property type="match status" value="1"/>
</dbReference>
<dbReference type="RefSeq" id="WP_017927364.1">
    <property type="nucleotide sequence ID" value="NZ_KB822995.1"/>
</dbReference>
<accession>A0A017HAC9</accession>
<evidence type="ECO:0000256" key="3">
    <source>
        <dbReference type="ARBA" id="ARBA00022676"/>
    </source>
</evidence>
<dbReference type="GO" id="GO:0012505">
    <property type="term" value="C:endomembrane system"/>
    <property type="evidence" value="ECO:0007669"/>
    <property type="project" value="UniProtKB-SubCell"/>
</dbReference>
<protein>
    <recommendedName>
        <fullName evidence="11">Glycosyltransferase family 29 (Sialyltransferase)</fullName>
    </recommendedName>
</protein>
<evidence type="ECO:0000256" key="5">
    <source>
        <dbReference type="ARBA" id="ARBA00022692"/>
    </source>
</evidence>
<evidence type="ECO:0000256" key="1">
    <source>
        <dbReference type="ARBA" id="ARBA00004167"/>
    </source>
</evidence>
<dbReference type="InterPro" id="IPR038578">
    <property type="entry name" value="GT29-like_sf"/>
</dbReference>
<dbReference type="GO" id="GO:0016020">
    <property type="term" value="C:membrane"/>
    <property type="evidence" value="ECO:0007669"/>
    <property type="project" value="UniProtKB-SubCell"/>
</dbReference>
<name>A0A017HAC9_9RHOB</name>
<keyword evidence="6" id="KW-1133">Transmembrane helix</keyword>
<evidence type="ECO:0008006" key="11">
    <source>
        <dbReference type="Google" id="ProtNLM"/>
    </source>
</evidence>
<reference evidence="9 10" key="1">
    <citation type="submission" date="2013-03" db="EMBL/GenBank/DDBJ databases">
        <authorList>
            <person name="Fiebig A."/>
            <person name="Goeker M."/>
            <person name="Klenk H.-P.P."/>
        </authorList>
    </citation>
    <scope>NUCLEOTIDE SEQUENCE [LARGE SCALE GENOMIC DNA]</scope>
    <source>
        <strain evidence="9 10">DSM 17492</strain>
    </source>
</reference>
<evidence type="ECO:0000256" key="8">
    <source>
        <dbReference type="ARBA" id="ARBA00023180"/>
    </source>
</evidence>
<dbReference type="OrthoDB" id="5614897at2"/>
<keyword evidence="10" id="KW-1185">Reference proteome</keyword>
<keyword evidence="7" id="KW-0472">Membrane</keyword>
<evidence type="ECO:0000313" key="9">
    <source>
        <dbReference type="EMBL" id="EYD71275.1"/>
    </source>
</evidence>
<evidence type="ECO:0000256" key="4">
    <source>
        <dbReference type="ARBA" id="ARBA00022679"/>
    </source>
</evidence>
<dbReference type="eggNOG" id="ENOG502ZC62">
    <property type="taxonomic scope" value="Bacteria"/>
</dbReference>
<dbReference type="EMBL" id="APGJ01000007">
    <property type="protein sequence ID" value="EYD71275.1"/>
    <property type="molecule type" value="Genomic_DNA"/>
</dbReference>
<evidence type="ECO:0000256" key="6">
    <source>
        <dbReference type="ARBA" id="ARBA00022989"/>
    </source>
</evidence>
<keyword evidence="4" id="KW-0808">Transferase</keyword>
<proteinExistence type="predicted"/>
<dbReference type="AlphaFoldDB" id="A0A017HAC9"/>
<keyword evidence="8" id="KW-0325">Glycoprotein</keyword>
<dbReference type="PATRIC" id="fig|1122180.6.peg.2903"/>
<gene>
    <name evidence="9" type="ORF">Lokhon_02923</name>
</gene>
<evidence type="ECO:0000256" key="2">
    <source>
        <dbReference type="ARBA" id="ARBA00004308"/>
    </source>
</evidence>
<dbReference type="InterPro" id="IPR001675">
    <property type="entry name" value="Glyco_trans_29"/>
</dbReference>
<organism evidence="9 10">
    <name type="scientific">Limimaricola hongkongensis DSM 17492</name>
    <dbReference type="NCBI Taxonomy" id="1122180"/>
    <lineage>
        <taxon>Bacteria</taxon>
        <taxon>Pseudomonadati</taxon>
        <taxon>Pseudomonadota</taxon>
        <taxon>Alphaproteobacteria</taxon>
        <taxon>Rhodobacterales</taxon>
        <taxon>Paracoccaceae</taxon>
        <taxon>Limimaricola</taxon>
    </lineage>
</organism>
<comment type="subcellular location">
    <subcellularLocation>
        <location evidence="2">Endomembrane system</location>
    </subcellularLocation>
    <subcellularLocation>
        <location evidence="1">Membrane</location>
        <topology evidence="1">Single-pass membrane protein</topology>
    </subcellularLocation>
</comment>
<dbReference type="Pfam" id="PF00777">
    <property type="entry name" value="Glyco_transf_29"/>
    <property type="match status" value="1"/>
</dbReference>
<dbReference type="STRING" id="1122180.Lokhon_02923"/>
<evidence type="ECO:0000313" key="10">
    <source>
        <dbReference type="Proteomes" id="UP000025047"/>
    </source>
</evidence>
<dbReference type="Proteomes" id="UP000025047">
    <property type="component" value="Unassembled WGS sequence"/>
</dbReference>
<comment type="caution">
    <text evidence="9">The sequence shown here is derived from an EMBL/GenBank/DDBJ whole genome shotgun (WGS) entry which is preliminary data.</text>
</comment>
<keyword evidence="5" id="KW-0812">Transmembrane</keyword>
<dbReference type="HOGENOM" id="CLU_1320097_0_0_5"/>